<evidence type="ECO:0000256" key="1">
    <source>
        <dbReference type="SAM" id="MobiDB-lite"/>
    </source>
</evidence>
<dbReference type="Proteomes" id="UP000828390">
    <property type="component" value="Unassembled WGS sequence"/>
</dbReference>
<name>A0A9D4KRV1_DREPO</name>
<sequence>MLTVKEFKSSKKPPVTCPKTSQSVASPSQPPLGHSLGCQRLPGSHQKNLPPQDLPSCKSEAKICKRSIRLNRCLYQKEGNINPRKDEVTCQGTI</sequence>
<evidence type="ECO:0000313" key="3">
    <source>
        <dbReference type="Proteomes" id="UP000828390"/>
    </source>
</evidence>
<keyword evidence="3" id="KW-1185">Reference proteome</keyword>
<comment type="caution">
    <text evidence="2">The sequence shown here is derived from an EMBL/GenBank/DDBJ whole genome shotgun (WGS) entry which is preliminary data.</text>
</comment>
<feature type="region of interest" description="Disordered" evidence="1">
    <location>
        <begin position="1"/>
        <end position="54"/>
    </location>
</feature>
<reference evidence="2" key="1">
    <citation type="journal article" date="2019" name="bioRxiv">
        <title>The Genome of the Zebra Mussel, Dreissena polymorpha: A Resource for Invasive Species Research.</title>
        <authorList>
            <person name="McCartney M.A."/>
            <person name="Auch B."/>
            <person name="Kono T."/>
            <person name="Mallez S."/>
            <person name="Zhang Y."/>
            <person name="Obille A."/>
            <person name="Becker A."/>
            <person name="Abrahante J.E."/>
            <person name="Garbe J."/>
            <person name="Badalamenti J.P."/>
            <person name="Herman A."/>
            <person name="Mangelson H."/>
            <person name="Liachko I."/>
            <person name="Sullivan S."/>
            <person name="Sone E.D."/>
            <person name="Koren S."/>
            <person name="Silverstein K.A.T."/>
            <person name="Beckman K.B."/>
            <person name="Gohl D.M."/>
        </authorList>
    </citation>
    <scope>NUCLEOTIDE SEQUENCE</scope>
    <source>
        <strain evidence="2">Duluth1</strain>
        <tissue evidence="2">Whole animal</tissue>
    </source>
</reference>
<proteinExistence type="predicted"/>
<protein>
    <submittedName>
        <fullName evidence="2">Uncharacterized protein</fullName>
    </submittedName>
</protein>
<organism evidence="2 3">
    <name type="scientific">Dreissena polymorpha</name>
    <name type="common">Zebra mussel</name>
    <name type="synonym">Mytilus polymorpha</name>
    <dbReference type="NCBI Taxonomy" id="45954"/>
    <lineage>
        <taxon>Eukaryota</taxon>
        <taxon>Metazoa</taxon>
        <taxon>Spiralia</taxon>
        <taxon>Lophotrochozoa</taxon>
        <taxon>Mollusca</taxon>
        <taxon>Bivalvia</taxon>
        <taxon>Autobranchia</taxon>
        <taxon>Heteroconchia</taxon>
        <taxon>Euheterodonta</taxon>
        <taxon>Imparidentia</taxon>
        <taxon>Neoheterodontei</taxon>
        <taxon>Myida</taxon>
        <taxon>Dreissenoidea</taxon>
        <taxon>Dreissenidae</taxon>
        <taxon>Dreissena</taxon>
    </lineage>
</organism>
<evidence type="ECO:0000313" key="2">
    <source>
        <dbReference type="EMBL" id="KAH3844554.1"/>
    </source>
</evidence>
<dbReference type="AlphaFoldDB" id="A0A9D4KRV1"/>
<accession>A0A9D4KRV1</accession>
<reference evidence="2" key="2">
    <citation type="submission" date="2020-11" db="EMBL/GenBank/DDBJ databases">
        <authorList>
            <person name="McCartney M.A."/>
            <person name="Auch B."/>
            <person name="Kono T."/>
            <person name="Mallez S."/>
            <person name="Becker A."/>
            <person name="Gohl D.M."/>
            <person name="Silverstein K.A.T."/>
            <person name="Koren S."/>
            <person name="Bechman K.B."/>
            <person name="Herman A."/>
            <person name="Abrahante J.E."/>
            <person name="Garbe J."/>
        </authorList>
    </citation>
    <scope>NUCLEOTIDE SEQUENCE</scope>
    <source>
        <strain evidence="2">Duluth1</strain>
        <tissue evidence="2">Whole animal</tissue>
    </source>
</reference>
<gene>
    <name evidence="2" type="ORF">DPMN_086813</name>
</gene>
<dbReference type="EMBL" id="JAIWYP010000003">
    <property type="protein sequence ID" value="KAH3844554.1"/>
    <property type="molecule type" value="Genomic_DNA"/>
</dbReference>
<feature type="compositionally biased region" description="Polar residues" evidence="1">
    <location>
        <begin position="18"/>
        <end position="27"/>
    </location>
</feature>